<keyword evidence="2" id="KW-1185">Reference proteome</keyword>
<accession>A0A3N4LBI3</accession>
<name>A0A3N4LBI3_9PEZI</name>
<dbReference type="AlphaFoldDB" id="A0A3N4LBI3"/>
<dbReference type="OrthoDB" id="5410137at2759"/>
<dbReference type="Proteomes" id="UP000267821">
    <property type="component" value="Unassembled WGS sequence"/>
</dbReference>
<organism evidence="1 2">
    <name type="scientific">Terfezia boudieri ATCC MYA-4762</name>
    <dbReference type="NCBI Taxonomy" id="1051890"/>
    <lineage>
        <taxon>Eukaryota</taxon>
        <taxon>Fungi</taxon>
        <taxon>Dikarya</taxon>
        <taxon>Ascomycota</taxon>
        <taxon>Pezizomycotina</taxon>
        <taxon>Pezizomycetes</taxon>
        <taxon>Pezizales</taxon>
        <taxon>Pezizaceae</taxon>
        <taxon>Terfezia</taxon>
    </lineage>
</organism>
<reference evidence="1 2" key="1">
    <citation type="journal article" date="2018" name="Nat. Ecol. Evol.">
        <title>Pezizomycetes genomes reveal the molecular basis of ectomycorrhizal truffle lifestyle.</title>
        <authorList>
            <person name="Murat C."/>
            <person name="Payen T."/>
            <person name="Noel B."/>
            <person name="Kuo A."/>
            <person name="Morin E."/>
            <person name="Chen J."/>
            <person name="Kohler A."/>
            <person name="Krizsan K."/>
            <person name="Balestrini R."/>
            <person name="Da Silva C."/>
            <person name="Montanini B."/>
            <person name="Hainaut M."/>
            <person name="Levati E."/>
            <person name="Barry K.W."/>
            <person name="Belfiori B."/>
            <person name="Cichocki N."/>
            <person name="Clum A."/>
            <person name="Dockter R.B."/>
            <person name="Fauchery L."/>
            <person name="Guy J."/>
            <person name="Iotti M."/>
            <person name="Le Tacon F."/>
            <person name="Lindquist E.A."/>
            <person name="Lipzen A."/>
            <person name="Malagnac F."/>
            <person name="Mello A."/>
            <person name="Molinier V."/>
            <person name="Miyauchi S."/>
            <person name="Poulain J."/>
            <person name="Riccioni C."/>
            <person name="Rubini A."/>
            <person name="Sitrit Y."/>
            <person name="Splivallo R."/>
            <person name="Traeger S."/>
            <person name="Wang M."/>
            <person name="Zifcakova L."/>
            <person name="Wipf D."/>
            <person name="Zambonelli A."/>
            <person name="Paolocci F."/>
            <person name="Nowrousian M."/>
            <person name="Ottonello S."/>
            <person name="Baldrian P."/>
            <person name="Spatafora J.W."/>
            <person name="Henrissat B."/>
            <person name="Nagy L.G."/>
            <person name="Aury J.M."/>
            <person name="Wincker P."/>
            <person name="Grigoriev I.V."/>
            <person name="Bonfante P."/>
            <person name="Martin F.M."/>
        </authorList>
    </citation>
    <scope>NUCLEOTIDE SEQUENCE [LARGE SCALE GENOMIC DNA]</scope>
    <source>
        <strain evidence="1 2">ATCC MYA-4762</strain>
    </source>
</reference>
<evidence type="ECO:0000313" key="2">
    <source>
        <dbReference type="Proteomes" id="UP000267821"/>
    </source>
</evidence>
<sequence>MPRLFRAGLATIRGNRVPVMNVRRVGVIQPGLHTTMVGLRSYGTSFNDTVDKQEAEKTEVDGEMLRLTANDTCFLDKRLTTVEKDLACLVVTVKILSTKVDDGFKRQDHWMKFLLGLFVSTIIAKFTYADPQLENKMKKDIKMEVAELEAKLTNNHSNILLELARMELRLSKNIKGEE</sequence>
<evidence type="ECO:0000313" key="1">
    <source>
        <dbReference type="EMBL" id="RPB20243.1"/>
    </source>
</evidence>
<dbReference type="InParanoid" id="A0A3N4LBI3"/>
<proteinExistence type="predicted"/>
<protein>
    <submittedName>
        <fullName evidence="1">Uncharacterized protein</fullName>
    </submittedName>
</protein>
<dbReference type="EMBL" id="ML121575">
    <property type="protein sequence ID" value="RPB20243.1"/>
    <property type="molecule type" value="Genomic_DNA"/>
</dbReference>
<gene>
    <name evidence="1" type="ORF">L211DRAFT_870777</name>
</gene>